<sequence length="121" mass="13113">MDFKLIMVFVDDTKTDRVLDASRAAGATGATIVGNARGQGLHKLTGIFGLEILEPRDVVLILVEQRRAEKVLHAVLEAGQLDETLSTGIALQLDVERALGLSEHISALSRHHPINQEPSEP</sequence>
<dbReference type="PROSITE" id="PS51343">
    <property type="entry name" value="PII_GLNB_DOM"/>
    <property type="match status" value="1"/>
</dbReference>
<dbReference type="Proteomes" id="UP001138802">
    <property type="component" value="Unassembled WGS sequence"/>
</dbReference>
<dbReference type="AlphaFoldDB" id="A0A9X1BB40"/>
<dbReference type="SUPFAM" id="SSF54913">
    <property type="entry name" value="GlnB-like"/>
    <property type="match status" value="1"/>
</dbReference>
<evidence type="ECO:0000313" key="2">
    <source>
        <dbReference type="Proteomes" id="UP001138802"/>
    </source>
</evidence>
<evidence type="ECO:0000313" key="1">
    <source>
        <dbReference type="EMBL" id="MBK1646430.1"/>
    </source>
</evidence>
<dbReference type="Gene3D" id="3.30.70.120">
    <property type="match status" value="1"/>
</dbReference>
<dbReference type="Pfam" id="PF00543">
    <property type="entry name" value="P-II"/>
    <property type="match status" value="1"/>
</dbReference>
<dbReference type="InterPro" id="IPR011322">
    <property type="entry name" value="N-reg_PII-like_a/b"/>
</dbReference>
<protein>
    <submittedName>
        <fullName evidence="1">Transcriptional regulator</fullName>
    </submittedName>
</protein>
<reference evidence="1 2" key="1">
    <citation type="journal article" date="2020" name="Microorganisms">
        <title>Osmotic Adaptation and Compatible Solute Biosynthesis of Phototrophic Bacteria as Revealed from Genome Analyses.</title>
        <authorList>
            <person name="Imhoff J.F."/>
            <person name="Rahn T."/>
            <person name="Kunzel S."/>
            <person name="Keller A."/>
            <person name="Neulinger S.C."/>
        </authorList>
    </citation>
    <scope>NUCLEOTIDE SEQUENCE [LARGE SCALE GENOMIC DNA]</scope>
    <source>
        <strain evidence="1 2">DSM 21303</strain>
    </source>
</reference>
<accession>A0A9X1BB40</accession>
<comment type="caution">
    <text evidence="1">The sequence shown here is derived from an EMBL/GenBank/DDBJ whole genome shotgun (WGS) entry which is preliminary data.</text>
</comment>
<keyword evidence="2" id="KW-1185">Reference proteome</keyword>
<dbReference type="InterPro" id="IPR002187">
    <property type="entry name" value="N-reg_PII"/>
</dbReference>
<dbReference type="EMBL" id="NRSD01000025">
    <property type="protein sequence ID" value="MBK1646430.1"/>
    <property type="molecule type" value="Genomic_DNA"/>
</dbReference>
<dbReference type="SMART" id="SM00938">
    <property type="entry name" value="P-II"/>
    <property type="match status" value="1"/>
</dbReference>
<dbReference type="GO" id="GO:0006808">
    <property type="term" value="P:regulation of nitrogen utilization"/>
    <property type="evidence" value="ECO:0007669"/>
    <property type="project" value="InterPro"/>
</dbReference>
<gene>
    <name evidence="1" type="ORF">CKO25_17615</name>
</gene>
<dbReference type="InterPro" id="IPR015867">
    <property type="entry name" value="N-reg_PII/ATP_PRibTrfase_C"/>
</dbReference>
<proteinExistence type="predicted"/>
<name>A0A9X1BB40_9GAMM</name>
<dbReference type="GO" id="GO:0030234">
    <property type="term" value="F:enzyme regulator activity"/>
    <property type="evidence" value="ECO:0007669"/>
    <property type="project" value="InterPro"/>
</dbReference>
<organism evidence="1 2">
    <name type="scientific">Thiocapsa imhoffii</name>
    <dbReference type="NCBI Taxonomy" id="382777"/>
    <lineage>
        <taxon>Bacteria</taxon>
        <taxon>Pseudomonadati</taxon>
        <taxon>Pseudomonadota</taxon>
        <taxon>Gammaproteobacteria</taxon>
        <taxon>Chromatiales</taxon>
        <taxon>Chromatiaceae</taxon>
        <taxon>Thiocapsa</taxon>
    </lineage>
</organism>